<dbReference type="Proteomes" id="UP000054538">
    <property type="component" value="Unassembled WGS sequence"/>
</dbReference>
<feature type="non-terminal residue" evidence="2">
    <location>
        <position position="1"/>
    </location>
</feature>
<evidence type="ECO:0000313" key="2">
    <source>
        <dbReference type="EMBL" id="KIK75529.1"/>
    </source>
</evidence>
<keyword evidence="1" id="KW-0175">Coiled coil</keyword>
<proteinExistence type="predicted"/>
<organism evidence="2 3">
    <name type="scientific">Paxillus rubicundulus Ve08.2h10</name>
    <dbReference type="NCBI Taxonomy" id="930991"/>
    <lineage>
        <taxon>Eukaryota</taxon>
        <taxon>Fungi</taxon>
        <taxon>Dikarya</taxon>
        <taxon>Basidiomycota</taxon>
        <taxon>Agaricomycotina</taxon>
        <taxon>Agaricomycetes</taxon>
        <taxon>Agaricomycetidae</taxon>
        <taxon>Boletales</taxon>
        <taxon>Paxilineae</taxon>
        <taxon>Paxillaceae</taxon>
        <taxon>Paxillus</taxon>
    </lineage>
</organism>
<reference evidence="3" key="2">
    <citation type="submission" date="2015-01" db="EMBL/GenBank/DDBJ databases">
        <title>Evolutionary Origins and Diversification of the Mycorrhizal Mutualists.</title>
        <authorList>
            <consortium name="DOE Joint Genome Institute"/>
            <consortium name="Mycorrhizal Genomics Consortium"/>
            <person name="Kohler A."/>
            <person name="Kuo A."/>
            <person name="Nagy L.G."/>
            <person name="Floudas D."/>
            <person name="Copeland A."/>
            <person name="Barry K.W."/>
            <person name="Cichocki N."/>
            <person name="Veneault-Fourrey C."/>
            <person name="LaButti K."/>
            <person name="Lindquist E.A."/>
            <person name="Lipzen A."/>
            <person name="Lundell T."/>
            <person name="Morin E."/>
            <person name="Murat C."/>
            <person name="Riley R."/>
            <person name="Ohm R."/>
            <person name="Sun H."/>
            <person name="Tunlid A."/>
            <person name="Henrissat B."/>
            <person name="Grigoriev I.V."/>
            <person name="Hibbett D.S."/>
            <person name="Martin F."/>
        </authorList>
    </citation>
    <scope>NUCLEOTIDE SEQUENCE [LARGE SCALE GENOMIC DNA]</scope>
    <source>
        <strain evidence="3">Ve08.2h10</strain>
    </source>
</reference>
<evidence type="ECO:0000313" key="3">
    <source>
        <dbReference type="Proteomes" id="UP000054538"/>
    </source>
</evidence>
<keyword evidence="3" id="KW-1185">Reference proteome</keyword>
<dbReference type="InParanoid" id="A0A0D0D625"/>
<dbReference type="HOGENOM" id="CLU_2391973_0_0_1"/>
<dbReference type="OrthoDB" id="10402935at2759"/>
<sequence length="94" mass="10728">DSELRHNFDKVHTTLAAQASNRDTLQLRLELYQVMVNLLKERNTDLQERAEKSEALATVQQEELQDLRHQLAELESISTGAHMPDISYPGNTVL</sequence>
<dbReference type="EMBL" id="KN828049">
    <property type="protein sequence ID" value="KIK75529.1"/>
    <property type="molecule type" value="Genomic_DNA"/>
</dbReference>
<dbReference type="AlphaFoldDB" id="A0A0D0D625"/>
<protein>
    <submittedName>
        <fullName evidence="2">Uncharacterized protein</fullName>
    </submittedName>
</protein>
<reference evidence="2 3" key="1">
    <citation type="submission" date="2014-04" db="EMBL/GenBank/DDBJ databases">
        <authorList>
            <consortium name="DOE Joint Genome Institute"/>
            <person name="Kuo A."/>
            <person name="Kohler A."/>
            <person name="Jargeat P."/>
            <person name="Nagy L.G."/>
            <person name="Floudas D."/>
            <person name="Copeland A."/>
            <person name="Barry K.W."/>
            <person name="Cichocki N."/>
            <person name="Veneault-Fourrey C."/>
            <person name="LaButti K."/>
            <person name="Lindquist E.A."/>
            <person name="Lipzen A."/>
            <person name="Lundell T."/>
            <person name="Morin E."/>
            <person name="Murat C."/>
            <person name="Sun H."/>
            <person name="Tunlid A."/>
            <person name="Henrissat B."/>
            <person name="Grigoriev I.V."/>
            <person name="Hibbett D.S."/>
            <person name="Martin F."/>
            <person name="Nordberg H.P."/>
            <person name="Cantor M.N."/>
            <person name="Hua S.X."/>
        </authorList>
    </citation>
    <scope>NUCLEOTIDE SEQUENCE [LARGE SCALE GENOMIC DNA]</scope>
    <source>
        <strain evidence="2 3">Ve08.2h10</strain>
    </source>
</reference>
<feature type="coiled-coil region" evidence="1">
    <location>
        <begin position="29"/>
        <end position="77"/>
    </location>
</feature>
<evidence type="ECO:0000256" key="1">
    <source>
        <dbReference type="SAM" id="Coils"/>
    </source>
</evidence>
<gene>
    <name evidence="2" type="ORF">PAXRUDRAFT_172590</name>
</gene>
<accession>A0A0D0D625</accession>
<name>A0A0D0D625_9AGAM</name>